<evidence type="ECO:0000313" key="3">
    <source>
        <dbReference type="EMBL" id="SHJ78642.1"/>
    </source>
</evidence>
<dbReference type="RefSeq" id="WP_060609238.1">
    <property type="nucleotide sequence ID" value="NZ_FQZC01000004.1"/>
</dbReference>
<name>A0ABY1IPM0_9HYPH</name>
<evidence type="ECO:0000313" key="4">
    <source>
        <dbReference type="Proteomes" id="UP000184290"/>
    </source>
</evidence>
<organism evidence="3 4">
    <name type="scientific">Aureimonas altamirensis DSM 21988</name>
    <dbReference type="NCBI Taxonomy" id="1121026"/>
    <lineage>
        <taxon>Bacteria</taxon>
        <taxon>Pseudomonadati</taxon>
        <taxon>Pseudomonadota</taxon>
        <taxon>Alphaproteobacteria</taxon>
        <taxon>Hyphomicrobiales</taxon>
        <taxon>Aurantimonadaceae</taxon>
        <taxon>Aureimonas</taxon>
    </lineage>
</organism>
<protein>
    <submittedName>
        <fullName evidence="3">Tricarboxylic transport membrane protein</fullName>
    </submittedName>
</protein>
<evidence type="ECO:0000259" key="2">
    <source>
        <dbReference type="Pfam" id="PF07331"/>
    </source>
</evidence>
<dbReference type="Pfam" id="PF07331">
    <property type="entry name" value="TctB"/>
    <property type="match status" value="1"/>
</dbReference>
<keyword evidence="1" id="KW-0812">Transmembrane</keyword>
<proteinExistence type="predicted"/>
<keyword evidence="1" id="KW-0472">Membrane</keyword>
<feature type="transmembrane region" description="Helical" evidence="1">
    <location>
        <begin position="124"/>
        <end position="145"/>
    </location>
</feature>
<dbReference type="Proteomes" id="UP000184290">
    <property type="component" value="Unassembled WGS sequence"/>
</dbReference>
<sequence length="154" mass="16221">MTNVALGLTAFLIAGLYTLGILNIPLLGFGDPLGPRLLPSFLAGAMALIGVALIVEGRSLSGIREDWARFRSYLSGQDFRVVAAATVWAGLYFVAFGPLGYLLSTALFLLGMIGLFHRGSKITGAVVSVLFAAISYALFAGIFAVPLPRGILPF</sequence>
<feature type="transmembrane region" description="Helical" evidence="1">
    <location>
        <begin position="36"/>
        <end position="57"/>
    </location>
</feature>
<feature type="domain" description="DUF1468" evidence="2">
    <location>
        <begin position="6"/>
        <end position="148"/>
    </location>
</feature>
<keyword evidence="1" id="KW-1133">Transmembrane helix</keyword>
<reference evidence="3 4" key="1">
    <citation type="submission" date="2016-11" db="EMBL/GenBank/DDBJ databases">
        <authorList>
            <person name="Varghese N."/>
            <person name="Submissions S."/>
        </authorList>
    </citation>
    <scope>NUCLEOTIDE SEQUENCE [LARGE SCALE GENOMIC DNA]</scope>
    <source>
        <strain evidence="3 4">DSM 21988</strain>
    </source>
</reference>
<accession>A0ABY1IPM0</accession>
<evidence type="ECO:0000256" key="1">
    <source>
        <dbReference type="SAM" id="Phobius"/>
    </source>
</evidence>
<dbReference type="EMBL" id="FQZC01000004">
    <property type="protein sequence ID" value="SHJ78642.1"/>
    <property type="molecule type" value="Genomic_DNA"/>
</dbReference>
<comment type="caution">
    <text evidence="3">The sequence shown here is derived from an EMBL/GenBank/DDBJ whole genome shotgun (WGS) entry which is preliminary data.</text>
</comment>
<dbReference type="InterPro" id="IPR009936">
    <property type="entry name" value="DUF1468"/>
</dbReference>
<gene>
    <name evidence="3" type="ORF">SAMN02745911_3331</name>
</gene>
<keyword evidence="4" id="KW-1185">Reference proteome</keyword>